<evidence type="ECO:0000259" key="3">
    <source>
        <dbReference type="PROSITE" id="PS50043"/>
    </source>
</evidence>
<dbReference type="GO" id="GO:0005524">
    <property type="term" value="F:ATP binding"/>
    <property type="evidence" value="ECO:0007669"/>
    <property type="project" value="UniProtKB-KW"/>
</dbReference>
<gene>
    <name evidence="4" type="ORF">SAMN05421748_114106</name>
</gene>
<dbReference type="SUPFAM" id="SSF52540">
    <property type="entry name" value="P-loop containing nucleoside triphosphate hydrolases"/>
    <property type="match status" value="1"/>
</dbReference>
<dbReference type="GO" id="GO:0006355">
    <property type="term" value="P:regulation of DNA-templated transcription"/>
    <property type="evidence" value="ECO:0007669"/>
    <property type="project" value="InterPro"/>
</dbReference>
<keyword evidence="5" id="KW-1185">Reference proteome</keyword>
<reference evidence="5" key="1">
    <citation type="submission" date="2017-09" db="EMBL/GenBank/DDBJ databases">
        <authorList>
            <person name="Varghese N."/>
            <person name="Submissions S."/>
        </authorList>
    </citation>
    <scope>NUCLEOTIDE SEQUENCE [LARGE SCALE GENOMIC DNA]</scope>
    <source>
        <strain evidence="5">CGMCC 4.6857</strain>
    </source>
</reference>
<keyword evidence="2" id="KW-0067">ATP-binding</keyword>
<dbReference type="PANTHER" id="PTHR16305:SF35">
    <property type="entry name" value="TRANSCRIPTIONAL ACTIVATOR DOMAIN"/>
    <property type="match status" value="1"/>
</dbReference>
<dbReference type="SMART" id="SM00421">
    <property type="entry name" value="HTH_LUXR"/>
    <property type="match status" value="1"/>
</dbReference>
<dbReference type="PRINTS" id="PR00038">
    <property type="entry name" value="HTHLUXR"/>
</dbReference>
<keyword evidence="1" id="KW-0547">Nucleotide-binding</keyword>
<dbReference type="PROSITE" id="PS00622">
    <property type="entry name" value="HTH_LUXR_1"/>
    <property type="match status" value="1"/>
</dbReference>
<dbReference type="PROSITE" id="PS50043">
    <property type="entry name" value="HTH_LUXR_2"/>
    <property type="match status" value="1"/>
</dbReference>
<evidence type="ECO:0000313" key="5">
    <source>
        <dbReference type="Proteomes" id="UP000219612"/>
    </source>
</evidence>
<dbReference type="Pfam" id="PF00196">
    <property type="entry name" value="GerE"/>
    <property type="match status" value="1"/>
</dbReference>
<dbReference type="InterPro" id="IPR027417">
    <property type="entry name" value="P-loop_NTPase"/>
</dbReference>
<dbReference type="EMBL" id="OBDY01000014">
    <property type="protein sequence ID" value="SNY53635.1"/>
    <property type="molecule type" value="Genomic_DNA"/>
</dbReference>
<dbReference type="SUPFAM" id="SSF46894">
    <property type="entry name" value="C-terminal effector domain of the bipartite response regulators"/>
    <property type="match status" value="1"/>
</dbReference>
<evidence type="ECO:0000256" key="2">
    <source>
        <dbReference type="ARBA" id="ARBA00022840"/>
    </source>
</evidence>
<evidence type="ECO:0000313" key="4">
    <source>
        <dbReference type="EMBL" id="SNY53635.1"/>
    </source>
</evidence>
<dbReference type="CDD" id="cd06170">
    <property type="entry name" value="LuxR_C_like"/>
    <property type="match status" value="1"/>
</dbReference>
<dbReference type="Gene3D" id="1.10.10.10">
    <property type="entry name" value="Winged helix-like DNA-binding domain superfamily/Winged helix DNA-binding domain"/>
    <property type="match status" value="1"/>
</dbReference>
<dbReference type="InterPro" id="IPR016032">
    <property type="entry name" value="Sig_transdc_resp-reg_C-effctor"/>
</dbReference>
<proteinExistence type="predicted"/>
<dbReference type="RefSeq" id="WP_218854720.1">
    <property type="nucleotide sequence ID" value="NZ_OBDY01000014.1"/>
</dbReference>
<dbReference type="InterPro" id="IPR036388">
    <property type="entry name" value="WH-like_DNA-bd_sf"/>
</dbReference>
<accession>A0A285J006</accession>
<evidence type="ECO:0000256" key="1">
    <source>
        <dbReference type="ARBA" id="ARBA00022741"/>
    </source>
</evidence>
<dbReference type="GO" id="GO:0004016">
    <property type="term" value="F:adenylate cyclase activity"/>
    <property type="evidence" value="ECO:0007669"/>
    <property type="project" value="TreeGrafter"/>
</dbReference>
<sequence length="892" mass="94885">MSGTSAEIVGRDAELSRLTRALDAAAAGRGSALILHGLAGTGRSTLMGWTEVEAAARGCTVLSTSGVEAERWFPFAALHLLLQPIGGEVAPPDAAADVHRVALAVFELLTEAAGRAPVVVLIDDLQWVDVESRAVLAFVARRARGHALLVVGAARTGDPHHYDSFGAVGLRLVPLGPDAAAALLDRRAAGLPSGLRDLVLAEAAGNPLALSELPEALTPALDDGDQLPLTPRLETAFSAHPHTCSRECRLFLLALAAEPDASLHVLLEVTAALAGAEVTPEVVQEALGTDLIVLTGRRPAFRHPLSRPAVYRRAGVTEQLRVHRALAVALHDDPRRSMPHEAAATIGPDDPLSVRLEAVADEALADGDVTTALTALRRAAPLAADRGRGTGLLIRAVELAEQLSERDHARRLLGRADLRAAGPVDRGRLLVVSDAAAVDLSEVPQRIGDMVAAAARAHDAGAVDVAENLLWRAAMRCSTQNPPGEVRRQVTAELDRWRTGPENTITLAVPAHADPFGRGTAVLPLLAAGPGAPADGRALHHLGSTALALGEDTLCVRYFGRAAARWREEGRLGLLARSLMAAWPRVYLGQLAVAADEAAEGRELALRSGESNIWLGLTGVAALVAAIRGDTETAALLLRELRTEQDIATLPLAAGLEGQATGMLSLFDGRASEAYEALSSQFPTGSPYPMSKWRIVPDLADAAVAAGAEAEARRLLADLPELARRLPSEQMVVADLYAAAVLADEGEAAHRYTEALRALPSTAELARARLHLHRGRWLHRQRRYLDAREPLRAARAAFDRMGARPWAEAADRQLRATGETHGTPFAVGAVLSAREREIATLAGRGLSNREIGQRLRLSPRTVASYLYRLYPRLGISRRQQLAEQLEKNPEAT</sequence>
<feature type="domain" description="HTH luxR-type" evidence="3">
    <location>
        <begin position="824"/>
        <end position="889"/>
    </location>
</feature>
<dbReference type="PANTHER" id="PTHR16305">
    <property type="entry name" value="TESTICULAR SOLUBLE ADENYLYL CYCLASE"/>
    <property type="match status" value="1"/>
</dbReference>
<dbReference type="Proteomes" id="UP000219612">
    <property type="component" value="Unassembled WGS sequence"/>
</dbReference>
<dbReference type="AlphaFoldDB" id="A0A285J006"/>
<dbReference type="InterPro" id="IPR000792">
    <property type="entry name" value="Tscrpt_reg_LuxR_C"/>
</dbReference>
<dbReference type="GO" id="GO:0005737">
    <property type="term" value="C:cytoplasm"/>
    <property type="evidence" value="ECO:0007669"/>
    <property type="project" value="TreeGrafter"/>
</dbReference>
<dbReference type="GO" id="GO:0003677">
    <property type="term" value="F:DNA binding"/>
    <property type="evidence" value="ECO:0007669"/>
    <property type="project" value="InterPro"/>
</dbReference>
<dbReference type="InterPro" id="IPR041664">
    <property type="entry name" value="AAA_16"/>
</dbReference>
<dbReference type="Pfam" id="PF13191">
    <property type="entry name" value="AAA_16"/>
    <property type="match status" value="1"/>
</dbReference>
<protein>
    <submittedName>
        <fullName evidence="4">Regulatory protein, luxR family</fullName>
    </submittedName>
</protein>
<name>A0A285J006_9ACTN</name>
<organism evidence="4 5">
    <name type="scientific">Paractinoplanes atraurantiacus</name>
    <dbReference type="NCBI Taxonomy" id="1036182"/>
    <lineage>
        <taxon>Bacteria</taxon>
        <taxon>Bacillati</taxon>
        <taxon>Actinomycetota</taxon>
        <taxon>Actinomycetes</taxon>
        <taxon>Micromonosporales</taxon>
        <taxon>Micromonosporaceae</taxon>
        <taxon>Paractinoplanes</taxon>
    </lineage>
</organism>